<keyword evidence="3" id="KW-1185">Reference proteome</keyword>
<protein>
    <submittedName>
        <fullName evidence="2">Uncharacterized protein</fullName>
    </submittedName>
</protein>
<accession>A0A556U973</accession>
<organism evidence="2 3">
    <name type="scientific">Bagarius yarrelli</name>
    <name type="common">Goonch</name>
    <name type="synonym">Bagrus yarrelli</name>
    <dbReference type="NCBI Taxonomy" id="175774"/>
    <lineage>
        <taxon>Eukaryota</taxon>
        <taxon>Metazoa</taxon>
        <taxon>Chordata</taxon>
        <taxon>Craniata</taxon>
        <taxon>Vertebrata</taxon>
        <taxon>Euteleostomi</taxon>
        <taxon>Actinopterygii</taxon>
        <taxon>Neopterygii</taxon>
        <taxon>Teleostei</taxon>
        <taxon>Ostariophysi</taxon>
        <taxon>Siluriformes</taxon>
        <taxon>Sisoridae</taxon>
        <taxon>Sisorinae</taxon>
        <taxon>Bagarius</taxon>
    </lineage>
</organism>
<dbReference type="EMBL" id="VCAZ01000065">
    <property type="protein sequence ID" value="TSO25199.1"/>
    <property type="molecule type" value="Genomic_DNA"/>
</dbReference>
<name>A0A556U973_BAGYA</name>
<comment type="caution">
    <text evidence="2">The sequence shown here is derived from an EMBL/GenBank/DDBJ whole genome shotgun (WGS) entry which is preliminary data.</text>
</comment>
<evidence type="ECO:0000256" key="1">
    <source>
        <dbReference type="SAM" id="MobiDB-lite"/>
    </source>
</evidence>
<feature type="compositionally biased region" description="Polar residues" evidence="1">
    <location>
        <begin position="206"/>
        <end position="215"/>
    </location>
</feature>
<dbReference type="AlphaFoldDB" id="A0A556U973"/>
<dbReference type="Proteomes" id="UP000319801">
    <property type="component" value="Unassembled WGS sequence"/>
</dbReference>
<proteinExistence type="predicted"/>
<sequence length="275" mass="30335">MPGFTLPIDLFSPGFFRDIRSGFHWSVIDREARIKAAEYTVENGSRALACRLTYLKQHAKGQFSKKPFPTFHQLTSTIKGTAEIPQKPRDLQSIERLTDRDNVCVTEWLVSGERNGGAVIWRSARTTNQPVITACDSCTRTASNTLPRSSLMLCKCKQLSFPKPFSLRFPPIWRSESSACSGSGKTLLSPLVTLSALHPESDPEDTQGQNSTKNEQGTRHWHTEQTALNGTADYAALSVSGSRLQVKRPALLSLPDAYHGSSPSPSEGLAQCRSR</sequence>
<evidence type="ECO:0000313" key="3">
    <source>
        <dbReference type="Proteomes" id="UP000319801"/>
    </source>
</evidence>
<gene>
    <name evidence="2" type="ORF">Baya_8822</name>
</gene>
<reference evidence="2 3" key="1">
    <citation type="journal article" date="2019" name="Genome Biol. Evol.">
        <title>Whole-Genome Sequencing of the Giant Devil Catfish, Bagarius yarrelli.</title>
        <authorList>
            <person name="Jiang W."/>
            <person name="Lv Y."/>
            <person name="Cheng L."/>
            <person name="Yang K."/>
            <person name="Chao B."/>
            <person name="Wang X."/>
            <person name="Li Y."/>
            <person name="Pan X."/>
            <person name="You X."/>
            <person name="Zhang Y."/>
            <person name="Yang J."/>
            <person name="Li J."/>
            <person name="Zhang X."/>
            <person name="Liu S."/>
            <person name="Sun C."/>
            <person name="Yang J."/>
            <person name="Shi Q."/>
        </authorList>
    </citation>
    <scope>NUCLEOTIDE SEQUENCE [LARGE SCALE GENOMIC DNA]</scope>
    <source>
        <strain evidence="2">JWS20170419001</strain>
        <tissue evidence="2">Muscle</tissue>
    </source>
</reference>
<feature type="region of interest" description="Disordered" evidence="1">
    <location>
        <begin position="254"/>
        <end position="275"/>
    </location>
</feature>
<evidence type="ECO:0000313" key="2">
    <source>
        <dbReference type="EMBL" id="TSO25199.1"/>
    </source>
</evidence>
<feature type="region of interest" description="Disordered" evidence="1">
    <location>
        <begin position="197"/>
        <end position="220"/>
    </location>
</feature>